<evidence type="ECO:0000313" key="2">
    <source>
        <dbReference type="EMBL" id="CAB4789672.1"/>
    </source>
</evidence>
<accession>A0A6J6WYB9</accession>
<dbReference type="AlphaFoldDB" id="A0A6J6WYB9"/>
<keyword evidence="1" id="KW-1133">Transmembrane helix</keyword>
<gene>
    <name evidence="2" type="ORF">UFOPK2978_00464</name>
</gene>
<reference evidence="2" key="1">
    <citation type="submission" date="2020-05" db="EMBL/GenBank/DDBJ databases">
        <authorList>
            <person name="Chiriac C."/>
            <person name="Salcher M."/>
            <person name="Ghai R."/>
            <person name="Kavagutti S V."/>
        </authorList>
    </citation>
    <scope>NUCLEOTIDE SEQUENCE</scope>
</reference>
<keyword evidence="1" id="KW-0812">Transmembrane</keyword>
<proteinExistence type="predicted"/>
<name>A0A6J6WYB9_9ZZZZ</name>
<keyword evidence="1" id="KW-0472">Membrane</keyword>
<sequence>MTLTPLRDVPAALADDDVAADPTTARAIAAAIATTLWLFTCIFYPSLGIKSLEVEGVLQQRALTNPL</sequence>
<feature type="transmembrane region" description="Helical" evidence="1">
    <location>
        <begin position="25"/>
        <end position="44"/>
    </location>
</feature>
<dbReference type="EMBL" id="CAFAAF010000051">
    <property type="protein sequence ID" value="CAB4789672.1"/>
    <property type="molecule type" value="Genomic_DNA"/>
</dbReference>
<protein>
    <submittedName>
        <fullName evidence="2">Unannotated protein</fullName>
    </submittedName>
</protein>
<evidence type="ECO:0000256" key="1">
    <source>
        <dbReference type="SAM" id="Phobius"/>
    </source>
</evidence>
<organism evidence="2">
    <name type="scientific">freshwater metagenome</name>
    <dbReference type="NCBI Taxonomy" id="449393"/>
    <lineage>
        <taxon>unclassified sequences</taxon>
        <taxon>metagenomes</taxon>
        <taxon>ecological metagenomes</taxon>
    </lineage>
</organism>